<feature type="compositionally biased region" description="Low complexity" evidence="2">
    <location>
        <begin position="722"/>
        <end position="736"/>
    </location>
</feature>
<feature type="region of interest" description="Disordered" evidence="2">
    <location>
        <begin position="423"/>
        <end position="445"/>
    </location>
</feature>
<reference evidence="4" key="1">
    <citation type="submission" date="2025-08" db="UniProtKB">
        <authorList>
            <consortium name="RefSeq"/>
        </authorList>
    </citation>
    <scope>IDENTIFICATION</scope>
    <source>
        <tissue evidence="4">Gonads</tissue>
    </source>
</reference>
<dbReference type="InParanoid" id="A0A1S3HTG0"/>
<feature type="compositionally biased region" description="Polar residues" evidence="2">
    <location>
        <begin position="488"/>
        <end position="507"/>
    </location>
</feature>
<dbReference type="RefSeq" id="XP_013389330.1">
    <property type="nucleotide sequence ID" value="XM_013533876.1"/>
</dbReference>
<dbReference type="STRING" id="7574.A0A1S3HTG0"/>
<dbReference type="GO" id="GO:0007099">
    <property type="term" value="P:centriole replication"/>
    <property type="evidence" value="ECO:0007669"/>
    <property type="project" value="InterPro"/>
</dbReference>
<dbReference type="Pfam" id="PF16025">
    <property type="entry name" value="CaM_bind"/>
    <property type="match status" value="1"/>
</dbReference>
<feature type="coiled-coil region" evidence="1">
    <location>
        <begin position="649"/>
        <end position="702"/>
    </location>
</feature>
<dbReference type="OrthoDB" id="10028852at2759"/>
<dbReference type="InterPro" id="IPR033207">
    <property type="entry name" value="CCP110"/>
</dbReference>
<feature type="region of interest" description="Disordered" evidence="2">
    <location>
        <begin position="772"/>
        <end position="825"/>
    </location>
</feature>
<evidence type="ECO:0000256" key="1">
    <source>
        <dbReference type="SAM" id="Coils"/>
    </source>
</evidence>
<accession>A0A1S3HTG0</accession>
<feature type="region of interest" description="Disordered" evidence="2">
    <location>
        <begin position="482"/>
        <end position="594"/>
    </location>
</feature>
<gene>
    <name evidence="4" type="primary">LOC106158041</name>
</gene>
<dbReference type="Proteomes" id="UP000085678">
    <property type="component" value="Unplaced"/>
</dbReference>
<dbReference type="PANTHER" id="PTHR13594">
    <property type="entry name" value="CENTRIOLAR COILED-COIL PROTEIN OF 110 KDA"/>
    <property type="match status" value="1"/>
</dbReference>
<evidence type="ECO:0000256" key="2">
    <source>
        <dbReference type="SAM" id="MobiDB-lite"/>
    </source>
</evidence>
<feature type="compositionally biased region" description="Polar residues" evidence="2">
    <location>
        <begin position="156"/>
        <end position="168"/>
    </location>
</feature>
<feature type="compositionally biased region" description="Polar residues" evidence="2">
    <location>
        <begin position="341"/>
        <end position="350"/>
    </location>
</feature>
<feature type="region of interest" description="Disordered" evidence="2">
    <location>
        <begin position="270"/>
        <end position="289"/>
    </location>
</feature>
<feature type="compositionally biased region" description="Polar residues" evidence="2">
    <location>
        <begin position="532"/>
        <end position="546"/>
    </location>
</feature>
<keyword evidence="1" id="KW-0175">Coiled coil</keyword>
<organism evidence="3 4">
    <name type="scientific">Lingula anatina</name>
    <name type="common">Brachiopod</name>
    <name type="synonym">Lingula unguis</name>
    <dbReference type="NCBI Taxonomy" id="7574"/>
    <lineage>
        <taxon>Eukaryota</taxon>
        <taxon>Metazoa</taxon>
        <taxon>Spiralia</taxon>
        <taxon>Lophotrochozoa</taxon>
        <taxon>Brachiopoda</taxon>
        <taxon>Linguliformea</taxon>
        <taxon>Lingulata</taxon>
        <taxon>Lingulida</taxon>
        <taxon>Linguloidea</taxon>
        <taxon>Lingulidae</taxon>
        <taxon>Lingula</taxon>
    </lineage>
</organism>
<dbReference type="GeneID" id="106158041"/>
<feature type="compositionally biased region" description="Basic and acidic residues" evidence="2">
    <location>
        <begin position="317"/>
        <end position="337"/>
    </location>
</feature>
<evidence type="ECO:0000313" key="3">
    <source>
        <dbReference type="Proteomes" id="UP000085678"/>
    </source>
</evidence>
<feature type="region of interest" description="Disordered" evidence="2">
    <location>
        <begin position="301"/>
        <end position="355"/>
    </location>
</feature>
<feature type="compositionally biased region" description="Low complexity" evidence="2">
    <location>
        <begin position="144"/>
        <end position="155"/>
    </location>
</feature>
<evidence type="ECO:0000313" key="4">
    <source>
        <dbReference type="RefSeq" id="XP_013389330.1"/>
    </source>
</evidence>
<feature type="region of interest" description="Disordered" evidence="2">
    <location>
        <begin position="144"/>
        <end position="183"/>
    </location>
</feature>
<protein>
    <submittedName>
        <fullName evidence="4">Centriolar coiled-coil protein of 110 kDa-like</fullName>
    </submittedName>
</protein>
<dbReference type="GO" id="GO:0005814">
    <property type="term" value="C:centriole"/>
    <property type="evidence" value="ECO:0007669"/>
    <property type="project" value="InterPro"/>
</dbReference>
<feature type="region of interest" description="Disordered" evidence="2">
    <location>
        <begin position="721"/>
        <end position="759"/>
    </location>
</feature>
<sequence length="896" mass="97637">MARDNSNTATGKGSEKDLEMTLMMIEELTEFFDTQNSQMDSALFPSGYMGLDTGYKSMIRMDGAPILPPVMTHERREEMQQYKRQAVIAETRLKNRRREKLLAKVQSIVDEIETRRTPSPQQECLPTNQGVITATMTTTTTIMTTSPTTQQRSSTYDNQPDVTDSTGSDRPVTVSGSCASSGSSVSELNRTVIETSTLLKEKSKINSASDTVENTTLNNSNSEKIQTLDGAGGALEMTGAVGSDNVKDQSSSSGHDSGFVTGSLVPCSDYTDSQFPNSELPNSDLPNSDLSDLLSRVVLSPTDGETADKVPNVMKPGDQKTPEKVNEVGQRPDDGKGGNDQWHSNSSPRTESVCDSEAVSYMGEYCALPTPAPTGTATTLPNSGDQQLLTPDVSVIPYETNSVVISSSVPSSSQNQPLLSITQASMGSTASKPEQLLSQKSLNPDSVVTATNTASTDLRQYMQGSLDTMASSLTLKEEAVGSTAGLKNLSQEKISPVSNLETKSTPGQGHVRKSSYTLEHPSPALLMAHGQMKTNTGVAGTDSSFEPSGRDKPSTVQRKLNYEEEELVTPRDSLDRHSSSRKDIQDSEAEGKREHLQRYLAQISAQPTVSLPVDQSVVPSVSQPPKDSPGFLFSTSSMSGLSGGSEEVLKNQARQFEQLRQQLVGQQKSQLAALLLQQQREQMLLQQELVEQEQRFQLAKQQLLQQQGRQMERANAEQWLKQVNQQQSPHVQQMSNPSTPQGCHITDHHLTRSGGHDSDDIALDQVHIVNRPGHQLPSGQLPSGQFYSSQSLPSGQLRQSGPSSKEASPNWQSQKVVSPRQRLGEKRHNVAITPALERKFCMLSAAVKGYLTRRLYRTEKVQAIIQTIKVSLRGLLSNSQNFWGFTDQSPSQLSVG</sequence>
<feature type="compositionally biased region" description="Polar residues" evidence="2">
    <location>
        <begin position="777"/>
        <end position="816"/>
    </location>
</feature>
<dbReference type="AlphaFoldDB" id="A0A1S3HTG0"/>
<dbReference type="GO" id="GO:0032465">
    <property type="term" value="P:regulation of cytokinesis"/>
    <property type="evidence" value="ECO:0007669"/>
    <property type="project" value="InterPro"/>
</dbReference>
<feature type="region of interest" description="Disordered" evidence="2">
    <location>
        <begin position="616"/>
        <end position="645"/>
    </location>
</feature>
<dbReference type="GO" id="GO:0032053">
    <property type="term" value="P:ciliary basal body organization"/>
    <property type="evidence" value="ECO:0007669"/>
    <property type="project" value="TreeGrafter"/>
</dbReference>
<keyword evidence="3" id="KW-1185">Reference proteome</keyword>
<feature type="compositionally biased region" description="Low complexity" evidence="2">
    <location>
        <begin position="174"/>
        <end position="183"/>
    </location>
</feature>
<dbReference type="KEGG" id="lak:106158041"/>
<dbReference type="GO" id="GO:1903723">
    <property type="term" value="P:negative regulation of centriole elongation"/>
    <property type="evidence" value="ECO:0007669"/>
    <property type="project" value="TreeGrafter"/>
</dbReference>
<dbReference type="PANTHER" id="PTHR13594:SF1">
    <property type="entry name" value="CENTRIOLAR COILED-COIL PROTEIN OF 110 KDA"/>
    <property type="match status" value="1"/>
</dbReference>
<feature type="region of interest" description="Disordered" evidence="2">
    <location>
        <begin position="239"/>
        <end position="260"/>
    </location>
</feature>
<feature type="compositionally biased region" description="Basic and acidic residues" evidence="2">
    <location>
        <begin position="745"/>
        <end position="759"/>
    </location>
</feature>
<feature type="compositionally biased region" description="Polar residues" evidence="2">
    <location>
        <begin position="270"/>
        <end position="279"/>
    </location>
</feature>
<proteinExistence type="predicted"/>
<feature type="compositionally biased region" description="Low complexity" evidence="2">
    <location>
        <begin position="280"/>
        <end position="289"/>
    </location>
</feature>
<name>A0A1S3HTG0_LINAN</name>
<feature type="compositionally biased region" description="Basic and acidic residues" evidence="2">
    <location>
        <begin position="568"/>
        <end position="594"/>
    </location>
</feature>
<feature type="compositionally biased region" description="Low complexity" evidence="2">
    <location>
        <begin position="616"/>
        <end position="640"/>
    </location>
</feature>